<dbReference type="EMBL" id="JAODUP010000905">
    <property type="protein sequence ID" value="KAK2142856.1"/>
    <property type="molecule type" value="Genomic_DNA"/>
</dbReference>
<dbReference type="Proteomes" id="UP001208570">
    <property type="component" value="Unassembled WGS sequence"/>
</dbReference>
<dbReference type="InterPro" id="IPR038130">
    <property type="entry name" value="PTN/MK_C_dom_sf"/>
</dbReference>
<evidence type="ECO:0000313" key="1">
    <source>
        <dbReference type="EMBL" id="KAK2142856.1"/>
    </source>
</evidence>
<gene>
    <name evidence="1" type="ORF">LSH36_905g00009</name>
</gene>
<keyword evidence="2" id="KW-1185">Reference proteome</keyword>
<sequence length="227" mass="26594">MKGRKGLILAYLTKSDTNTKTPEMRMTCMPSLILFLSVLIGYTEKKKPNLNLCYYNETGRKWSKCDPISGKQNATVKLLKMQPKFCPKEKTMTRNCIENLKWSKCNRKTGKQNAKMKLKRSQPKYCPKEKIMTTSCNKSRGRIQARVLKLFSFIDSSLSMSQETMNRQIMRNCHYNDTHLEWSKCDPVTGKKTVTVKLRKRQPKYCPEERSWKKTCKKSRDSCLKDY</sequence>
<accession>A0AAD9MT46</accession>
<dbReference type="AlphaFoldDB" id="A0AAD9MT46"/>
<protein>
    <submittedName>
        <fullName evidence="1">Uncharacterized protein</fullName>
    </submittedName>
</protein>
<dbReference type="Gene3D" id="2.30.90.10">
    <property type="entry name" value="Heparin-binding Growth Factor, Midkine, Chain A- C-terminal Domain"/>
    <property type="match status" value="2"/>
</dbReference>
<comment type="caution">
    <text evidence="1">The sequence shown here is derived from an EMBL/GenBank/DDBJ whole genome shotgun (WGS) entry which is preliminary data.</text>
</comment>
<organism evidence="1 2">
    <name type="scientific">Paralvinella palmiformis</name>
    <dbReference type="NCBI Taxonomy" id="53620"/>
    <lineage>
        <taxon>Eukaryota</taxon>
        <taxon>Metazoa</taxon>
        <taxon>Spiralia</taxon>
        <taxon>Lophotrochozoa</taxon>
        <taxon>Annelida</taxon>
        <taxon>Polychaeta</taxon>
        <taxon>Sedentaria</taxon>
        <taxon>Canalipalpata</taxon>
        <taxon>Terebellida</taxon>
        <taxon>Terebelliformia</taxon>
        <taxon>Alvinellidae</taxon>
        <taxon>Paralvinella</taxon>
    </lineage>
</organism>
<proteinExistence type="predicted"/>
<evidence type="ECO:0000313" key="2">
    <source>
        <dbReference type="Proteomes" id="UP001208570"/>
    </source>
</evidence>
<reference evidence="1" key="1">
    <citation type="journal article" date="2023" name="Mol. Biol. Evol.">
        <title>Third-Generation Sequencing Reveals the Adaptive Role of the Epigenome in Three Deep-Sea Polychaetes.</title>
        <authorList>
            <person name="Perez M."/>
            <person name="Aroh O."/>
            <person name="Sun Y."/>
            <person name="Lan Y."/>
            <person name="Juniper S.K."/>
            <person name="Young C.R."/>
            <person name="Angers B."/>
            <person name="Qian P.Y."/>
        </authorList>
    </citation>
    <scope>NUCLEOTIDE SEQUENCE</scope>
    <source>
        <strain evidence="1">P08H-3</strain>
    </source>
</reference>
<name>A0AAD9MT46_9ANNE</name>